<accession>A0ACB0Y068</accession>
<protein>
    <submittedName>
        <fullName evidence="1">Uncharacterized protein</fullName>
    </submittedName>
</protein>
<dbReference type="EMBL" id="CAVMJV010000004">
    <property type="protein sequence ID" value="CAK5025728.1"/>
    <property type="molecule type" value="Genomic_DNA"/>
</dbReference>
<evidence type="ECO:0000313" key="2">
    <source>
        <dbReference type="Proteomes" id="UP001497535"/>
    </source>
</evidence>
<name>A0ACB0Y068_MELEN</name>
<comment type="caution">
    <text evidence="1">The sequence shown here is derived from an EMBL/GenBank/DDBJ whole genome shotgun (WGS) entry which is preliminary data.</text>
</comment>
<sequence length="64" mass="7179">MKNKIPSSWTSLLIDGTHCPSCGHNCLDSNEVYRENSKQVALILLLVLKKSNKIIRKPAQTQKS</sequence>
<reference evidence="1" key="1">
    <citation type="submission" date="2023-11" db="EMBL/GenBank/DDBJ databases">
        <authorList>
            <person name="Poullet M."/>
        </authorList>
    </citation>
    <scope>NUCLEOTIDE SEQUENCE</scope>
    <source>
        <strain evidence="1">E1834</strain>
    </source>
</reference>
<keyword evidence="2" id="KW-1185">Reference proteome</keyword>
<dbReference type="Proteomes" id="UP001497535">
    <property type="component" value="Unassembled WGS sequence"/>
</dbReference>
<gene>
    <name evidence="1" type="ORF">MENTE1834_LOCUS5870</name>
</gene>
<evidence type="ECO:0000313" key="1">
    <source>
        <dbReference type="EMBL" id="CAK5025728.1"/>
    </source>
</evidence>
<proteinExistence type="predicted"/>
<organism evidence="1 2">
    <name type="scientific">Meloidogyne enterolobii</name>
    <name type="common">Root-knot nematode worm</name>
    <name type="synonym">Meloidogyne mayaguensis</name>
    <dbReference type="NCBI Taxonomy" id="390850"/>
    <lineage>
        <taxon>Eukaryota</taxon>
        <taxon>Metazoa</taxon>
        <taxon>Ecdysozoa</taxon>
        <taxon>Nematoda</taxon>
        <taxon>Chromadorea</taxon>
        <taxon>Rhabditida</taxon>
        <taxon>Tylenchina</taxon>
        <taxon>Tylenchomorpha</taxon>
        <taxon>Tylenchoidea</taxon>
        <taxon>Meloidogynidae</taxon>
        <taxon>Meloidogyninae</taxon>
        <taxon>Meloidogyne</taxon>
    </lineage>
</organism>